<dbReference type="InterPro" id="IPR016159">
    <property type="entry name" value="Cullin_repeat-like_dom_sf"/>
</dbReference>
<dbReference type="AlphaFoldDB" id="A0A9P6WHK4"/>
<dbReference type="Gene3D" id="1.20.58.1210">
    <property type="entry name" value="Exo84p, N-terminal helical domain"/>
    <property type="match status" value="1"/>
</dbReference>
<keyword evidence="5" id="KW-1185">Reference proteome</keyword>
<proteinExistence type="predicted"/>
<dbReference type="SUPFAM" id="SSF74788">
    <property type="entry name" value="Cullin repeat-like"/>
    <property type="match status" value="1"/>
</dbReference>
<dbReference type="InterPro" id="IPR011993">
    <property type="entry name" value="PH-like_dom_sf"/>
</dbReference>
<feature type="region of interest" description="Disordered" evidence="3">
    <location>
        <begin position="694"/>
        <end position="745"/>
    </location>
</feature>
<accession>A0A9P6WHK4</accession>
<evidence type="ECO:0000313" key="4">
    <source>
        <dbReference type="EMBL" id="KAG0687011.1"/>
    </source>
</evidence>
<sequence length="869" mass="96451">MSDLNRRFSKGQLNKKFVGGVNGLPGLPQNGYMGNAYSNGNNDNNNSQFQYNATTSSLSVNYMQNNRYNNQNHFNPNMMTSAESIHSNATNATNATSATTRRRFSVKLSQPPVDLYNSMNAPSLPFNAQSQIQNSSYVNISESGVESSLPPIKQNGIAGDFSFDQSIDSNTDNKNDINNSNIYRSPKKTAQDILNEFSVPDFNADMYVHRVLSDANAASIDDFSNKLDNLKVSNDNSVKYTLSESTAQVLAVSDAIKQTQEVLLSLKPKINDLTDLLSQQLEEAHEYQNKSSDPLTSNSSNKVNRQSVMILQNKWSNAMKKLYSNIDRAHDLLPPLPSRHIIIESRRWGELNSITCNPIRPVHIVVLNDSILIASRVRDPTKYLPETSNDNTSSKKNKASRNIATHIWMIDSINVQKCSEIKELNDILSNNNLSFSKNKGHSDADSDSAAESTLCIKTHDTNQTFLFQTDLSTEFIRVYNAIQQAKAESASLKRKSMMDSFSKVPGRPDSRHISIGGMGGVPSSSDSNAALEKQIEPEFNASISTIDDLLTSASLELGLQRYDECVGYISRLEDEIRQLAEMALALGIPKTLLNSKSLTSSKKDGHQFSIFIQNVHLTYNIKVSYLKKITEQLVSQLLEEISSSTASMETLKECIDIFRILRREKEAAEIFLESRGRELSDCVDMVRVGGSGNSNSLELSNSSNPKSKGFSDKNLSRSNSSNGLNATLVNSRPSSINVTPEADDYSEDSSTAVKLDSIGGVTGELITAYVRELSLVYMGFVSRVWLEWNELFIDGKSTSTDKKNQSKVSNVRMIEWINEHIAELSNSVQIALADYERTGEVFKSSSQTMKNVFEGLKAKELNVDYLLEI</sequence>
<gene>
    <name evidence="4" type="primary">EXO84</name>
    <name evidence="4" type="ORF">C6P40_003031</name>
</gene>
<name>A0A9P6WHK4_9ASCO</name>
<comment type="caution">
    <text evidence="4">The sequence shown here is derived from an EMBL/GenBank/DDBJ whole genome shotgun (WGS) entry which is preliminary data.</text>
</comment>
<evidence type="ECO:0000313" key="5">
    <source>
        <dbReference type="Proteomes" id="UP000697127"/>
    </source>
</evidence>
<reference evidence="4" key="1">
    <citation type="submission" date="2020-11" db="EMBL/GenBank/DDBJ databases">
        <title>Kefir isolates.</title>
        <authorList>
            <person name="Marcisauskas S."/>
            <person name="Kim Y."/>
            <person name="Blasche S."/>
        </authorList>
    </citation>
    <scope>NUCLEOTIDE SEQUENCE</scope>
    <source>
        <strain evidence="4">Olga-1</strain>
    </source>
</reference>
<dbReference type="EMBL" id="PUHW01000332">
    <property type="protein sequence ID" value="KAG0687011.1"/>
    <property type="molecule type" value="Genomic_DNA"/>
</dbReference>
<evidence type="ECO:0000256" key="2">
    <source>
        <dbReference type="ARBA" id="ARBA00021269"/>
    </source>
</evidence>
<dbReference type="Pfam" id="PF25345">
    <property type="entry name" value="PH_EXO84"/>
    <property type="match status" value="1"/>
</dbReference>
<feature type="region of interest" description="Disordered" evidence="3">
    <location>
        <begin position="284"/>
        <end position="303"/>
    </location>
</feature>
<dbReference type="Proteomes" id="UP000697127">
    <property type="component" value="Unassembled WGS sequence"/>
</dbReference>
<dbReference type="Pfam" id="PF08700">
    <property type="entry name" value="VPS51_Exo84_N"/>
    <property type="match status" value="1"/>
</dbReference>
<feature type="compositionally biased region" description="Low complexity" evidence="3">
    <location>
        <begin position="694"/>
        <end position="704"/>
    </location>
</feature>
<feature type="compositionally biased region" description="Polar residues" evidence="3">
    <location>
        <begin position="727"/>
        <end position="738"/>
    </location>
</feature>
<feature type="compositionally biased region" description="Low complexity" evidence="3">
    <location>
        <begin position="716"/>
        <end position="725"/>
    </location>
</feature>
<feature type="compositionally biased region" description="Polar residues" evidence="3">
    <location>
        <begin position="289"/>
        <end position="303"/>
    </location>
</feature>
<dbReference type="GO" id="GO:0030133">
    <property type="term" value="C:transport vesicle"/>
    <property type="evidence" value="ECO:0007669"/>
    <property type="project" value="UniProtKB-SubCell"/>
</dbReference>
<comment type="subcellular location">
    <subcellularLocation>
        <location evidence="1">Cytoplasmic vesicle</location>
        <location evidence="1">Secretory vesicle</location>
    </subcellularLocation>
</comment>
<evidence type="ECO:0000256" key="3">
    <source>
        <dbReference type="SAM" id="MobiDB-lite"/>
    </source>
</evidence>
<dbReference type="Gene3D" id="2.30.29.30">
    <property type="entry name" value="Pleckstrin-homology domain (PH domain)/Phosphotyrosine-binding domain (PTB)"/>
    <property type="match status" value="1"/>
</dbReference>
<evidence type="ECO:0000256" key="1">
    <source>
        <dbReference type="ARBA" id="ARBA00004398"/>
    </source>
</evidence>
<protein>
    <recommendedName>
        <fullName evidence="2">Exocyst complex component EXO84</fullName>
    </recommendedName>
</protein>
<organism evidence="4 5">
    <name type="scientific">Pichia californica</name>
    <dbReference type="NCBI Taxonomy" id="460514"/>
    <lineage>
        <taxon>Eukaryota</taxon>
        <taxon>Fungi</taxon>
        <taxon>Dikarya</taxon>
        <taxon>Ascomycota</taxon>
        <taxon>Saccharomycotina</taxon>
        <taxon>Pichiomycetes</taxon>
        <taxon>Pichiales</taxon>
        <taxon>Pichiaceae</taxon>
        <taxon>Pichia</taxon>
    </lineage>
</organism>
<dbReference type="InterPro" id="IPR042561">
    <property type="entry name" value="Exo84_C_1"/>
</dbReference>